<dbReference type="OrthoDB" id="9794157at2"/>
<keyword evidence="3" id="KW-1185">Reference proteome</keyword>
<dbReference type="EMBL" id="BBLT01000002">
    <property type="protein sequence ID" value="GAL84081.1"/>
    <property type="molecule type" value="Genomic_DNA"/>
</dbReference>
<reference evidence="2 3" key="1">
    <citation type="submission" date="2014-09" db="EMBL/GenBank/DDBJ databases">
        <title>Sporocytophaga myxococcoides PG-01 genome sequencing.</title>
        <authorList>
            <person name="Liu L."/>
            <person name="Gao P.J."/>
            <person name="Chen G.J."/>
            <person name="Wang L.S."/>
        </authorList>
    </citation>
    <scope>NUCLEOTIDE SEQUENCE [LARGE SCALE GENOMIC DNA]</scope>
    <source>
        <strain evidence="2 3">PG-01</strain>
    </source>
</reference>
<dbReference type="Pfam" id="PF02589">
    <property type="entry name" value="LUD_dom"/>
    <property type="match status" value="1"/>
</dbReference>
<dbReference type="STRING" id="153721.MYP_1309"/>
<proteinExistence type="predicted"/>
<protein>
    <recommendedName>
        <fullName evidence="1">LUD domain-containing protein</fullName>
    </recommendedName>
</protein>
<organism evidence="2 3">
    <name type="scientific">Sporocytophaga myxococcoides</name>
    <dbReference type="NCBI Taxonomy" id="153721"/>
    <lineage>
        <taxon>Bacteria</taxon>
        <taxon>Pseudomonadati</taxon>
        <taxon>Bacteroidota</taxon>
        <taxon>Cytophagia</taxon>
        <taxon>Cytophagales</taxon>
        <taxon>Cytophagaceae</taxon>
        <taxon>Sporocytophaga</taxon>
    </lineage>
</organism>
<dbReference type="Proteomes" id="UP000030185">
    <property type="component" value="Unassembled WGS sequence"/>
</dbReference>
<name>A0A098LAT8_9BACT</name>
<evidence type="ECO:0000313" key="3">
    <source>
        <dbReference type="Proteomes" id="UP000030185"/>
    </source>
</evidence>
<accession>A0A098LAT8</accession>
<evidence type="ECO:0000313" key="2">
    <source>
        <dbReference type="EMBL" id="GAL84081.1"/>
    </source>
</evidence>
<sequence length="209" mass="23141">MGFNLSKDKIFNKIRSASSTVQGAARTPDFSSPIYCIDKSEDAEISFAEKFTKAGGTFVYCESTVHFQNAFIKFIKQKKNCASYSAETLISEMAGDFGIKCKNKIDKLSDNNLFISTCESLLADSGSIIVSSNQQQIQSPIYFHSNIHIIIAFVDQVLLSRSDGIRHLEEKYQKNLPSLISILTGSKSSSNTEQPPKEVVLFLIDETGN</sequence>
<dbReference type="eggNOG" id="COG1556">
    <property type="taxonomic scope" value="Bacteria"/>
</dbReference>
<gene>
    <name evidence="2" type="ORF">MYP_1309</name>
</gene>
<dbReference type="Gene3D" id="3.40.50.10420">
    <property type="entry name" value="NagB/RpiA/CoA transferase-like"/>
    <property type="match status" value="1"/>
</dbReference>
<feature type="domain" description="LUD" evidence="1">
    <location>
        <begin position="100"/>
        <end position="200"/>
    </location>
</feature>
<dbReference type="InterPro" id="IPR024185">
    <property type="entry name" value="FTHF_cligase-like_sf"/>
</dbReference>
<dbReference type="RefSeq" id="WP_045460060.1">
    <property type="nucleotide sequence ID" value="NZ_BBLT01000002.1"/>
</dbReference>
<comment type="caution">
    <text evidence="2">The sequence shown here is derived from an EMBL/GenBank/DDBJ whole genome shotgun (WGS) entry which is preliminary data.</text>
</comment>
<dbReference type="InterPro" id="IPR037171">
    <property type="entry name" value="NagB/RpiA_transferase-like"/>
</dbReference>
<dbReference type="SUPFAM" id="SSF100950">
    <property type="entry name" value="NagB/RpiA/CoA transferase-like"/>
    <property type="match status" value="1"/>
</dbReference>
<dbReference type="AlphaFoldDB" id="A0A098LAT8"/>
<evidence type="ECO:0000259" key="1">
    <source>
        <dbReference type="Pfam" id="PF02589"/>
    </source>
</evidence>
<dbReference type="InterPro" id="IPR003741">
    <property type="entry name" value="LUD_dom"/>
</dbReference>